<dbReference type="Pfam" id="PF13649">
    <property type="entry name" value="Methyltransf_25"/>
    <property type="match status" value="1"/>
</dbReference>
<evidence type="ECO:0000313" key="2">
    <source>
        <dbReference type="EMBL" id="WEK55922.1"/>
    </source>
</evidence>
<organism evidence="2 3">
    <name type="scientific">Candidatus Cohnella colombiensis</name>
    <dbReference type="NCBI Taxonomy" id="3121368"/>
    <lineage>
        <taxon>Bacteria</taxon>
        <taxon>Bacillati</taxon>
        <taxon>Bacillota</taxon>
        <taxon>Bacilli</taxon>
        <taxon>Bacillales</taxon>
        <taxon>Paenibacillaceae</taxon>
        <taxon>Cohnella</taxon>
    </lineage>
</organism>
<keyword evidence="2" id="KW-0489">Methyltransferase</keyword>
<keyword evidence="3" id="KW-1185">Reference proteome</keyword>
<dbReference type="EMBL" id="CP119317">
    <property type="protein sequence ID" value="WEK55922.1"/>
    <property type="molecule type" value="Genomic_DNA"/>
</dbReference>
<protein>
    <submittedName>
        <fullName evidence="2">Methyltransferase domain-containing protein</fullName>
    </submittedName>
</protein>
<dbReference type="SUPFAM" id="SSF53335">
    <property type="entry name" value="S-adenosyl-L-methionine-dependent methyltransferases"/>
    <property type="match status" value="1"/>
</dbReference>
<dbReference type="CDD" id="cd02440">
    <property type="entry name" value="AdoMet_MTases"/>
    <property type="match status" value="1"/>
</dbReference>
<reference evidence="2" key="1">
    <citation type="submission" date="2023-03" db="EMBL/GenBank/DDBJ databases">
        <title>Andean soil-derived lignocellulolytic bacterial consortium as a source of novel taxa and putative plastic-active enzymes.</title>
        <authorList>
            <person name="Diaz-Garcia L."/>
            <person name="Chuvochina M."/>
            <person name="Feuerriegel G."/>
            <person name="Bunk B."/>
            <person name="Sproer C."/>
            <person name="Streit W.R."/>
            <person name="Rodriguez L.M."/>
            <person name="Overmann J."/>
            <person name="Jimenez D.J."/>
        </authorList>
    </citation>
    <scope>NUCLEOTIDE SEQUENCE</scope>
    <source>
        <strain evidence="2">MAG 2441</strain>
    </source>
</reference>
<name>A0AA95F0A3_9BACL</name>
<dbReference type="Gene3D" id="3.40.50.150">
    <property type="entry name" value="Vaccinia Virus protein VP39"/>
    <property type="match status" value="1"/>
</dbReference>
<dbReference type="GO" id="GO:0008168">
    <property type="term" value="F:methyltransferase activity"/>
    <property type="evidence" value="ECO:0007669"/>
    <property type="project" value="UniProtKB-KW"/>
</dbReference>
<gene>
    <name evidence="2" type="ORF">P0Y55_07710</name>
</gene>
<sequence length="230" mass="26281">MDDFVVGGEPLRHALRQLRTLNRIFGASGPVLYGVKRLWKQSGTPGSLSILDVGSGSGDINRHLLKWADKQGVQLKVTLVDVTDEARAEAESLFRDDPRVEFVKQDLFFLGNLQVDVVTASQFIHHFPPERLPSIIMQMLTHSRIGVVINDINRHWIAWIAVWMTTRLMSRNRYIRHDGPLSVAKGFRRADFHKISNKLGITNMICSWRPLFRYAVMFPKQETGGQFDEN</sequence>
<dbReference type="InterPro" id="IPR029063">
    <property type="entry name" value="SAM-dependent_MTases_sf"/>
</dbReference>
<proteinExistence type="predicted"/>
<dbReference type="AlphaFoldDB" id="A0AA95F0A3"/>
<dbReference type="InterPro" id="IPR041698">
    <property type="entry name" value="Methyltransf_25"/>
</dbReference>
<dbReference type="Proteomes" id="UP001178662">
    <property type="component" value="Chromosome"/>
</dbReference>
<evidence type="ECO:0000313" key="3">
    <source>
        <dbReference type="Proteomes" id="UP001178662"/>
    </source>
</evidence>
<accession>A0AA95F0A3</accession>
<feature type="domain" description="Methyltransferase" evidence="1">
    <location>
        <begin position="50"/>
        <end position="141"/>
    </location>
</feature>
<keyword evidence="2" id="KW-0808">Transferase</keyword>
<evidence type="ECO:0000259" key="1">
    <source>
        <dbReference type="Pfam" id="PF13649"/>
    </source>
</evidence>
<dbReference type="GO" id="GO:0032259">
    <property type="term" value="P:methylation"/>
    <property type="evidence" value="ECO:0007669"/>
    <property type="project" value="UniProtKB-KW"/>
</dbReference>